<evidence type="ECO:0000256" key="2">
    <source>
        <dbReference type="ARBA" id="ARBA00023239"/>
    </source>
</evidence>
<dbReference type="Gene3D" id="3.10.129.10">
    <property type="entry name" value="Hotdog Thioesterase"/>
    <property type="match status" value="1"/>
</dbReference>
<dbReference type="InterPro" id="IPR029069">
    <property type="entry name" value="HotDog_dom_sf"/>
</dbReference>
<dbReference type="InterPro" id="IPR013114">
    <property type="entry name" value="FabA_FabZ"/>
</dbReference>
<dbReference type="CDD" id="cd01288">
    <property type="entry name" value="FabZ"/>
    <property type="match status" value="1"/>
</dbReference>
<proteinExistence type="inferred from homology"/>
<dbReference type="NCBIfam" id="NF000582">
    <property type="entry name" value="PRK00006.1"/>
    <property type="match status" value="1"/>
</dbReference>
<accession>A0AAE9Y7U3</accession>
<protein>
    <submittedName>
        <fullName evidence="3">3-hydroxyacyl-ACP dehydratase FabZ</fullName>
        <ecNumber evidence="3">4.2.1.59</ecNumber>
    </submittedName>
</protein>
<keyword evidence="2 3" id="KW-0456">Lyase</keyword>
<dbReference type="Proteomes" id="UP001216390">
    <property type="component" value="Chromosome"/>
</dbReference>
<dbReference type="Pfam" id="PF07977">
    <property type="entry name" value="FabA"/>
    <property type="match status" value="1"/>
</dbReference>
<comment type="similarity">
    <text evidence="1">Belongs to the thioester dehydratase family. FabZ subfamily.</text>
</comment>
<gene>
    <name evidence="3" type="primary">fabZ</name>
    <name evidence="3" type="ORF">PO878_06485</name>
</gene>
<evidence type="ECO:0000313" key="3">
    <source>
        <dbReference type="EMBL" id="WCO68374.1"/>
    </source>
</evidence>
<name>A0AAE9Y7U3_9ACTN</name>
<dbReference type="PANTHER" id="PTHR30272">
    <property type="entry name" value="3-HYDROXYACYL-[ACYL-CARRIER-PROTEIN] DEHYDRATASE"/>
    <property type="match status" value="1"/>
</dbReference>
<dbReference type="GO" id="GO:0019171">
    <property type="term" value="F:(3R)-hydroxyacyl-[acyl-carrier-protein] dehydratase activity"/>
    <property type="evidence" value="ECO:0007669"/>
    <property type="project" value="UniProtKB-EC"/>
</dbReference>
<evidence type="ECO:0000256" key="1">
    <source>
        <dbReference type="ARBA" id="ARBA00009174"/>
    </source>
</evidence>
<dbReference type="EMBL" id="CP116942">
    <property type="protein sequence ID" value="WCO68374.1"/>
    <property type="molecule type" value="Genomic_DNA"/>
</dbReference>
<dbReference type="SUPFAM" id="SSF54637">
    <property type="entry name" value="Thioesterase/thiol ester dehydrase-isomerase"/>
    <property type="match status" value="1"/>
</dbReference>
<dbReference type="RefSeq" id="WP_272737891.1">
    <property type="nucleotide sequence ID" value="NZ_CP116942.1"/>
</dbReference>
<dbReference type="KEGG" id="ima:PO878_06485"/>
<organism evidence="3 4">
    <name type="scientific">Iamia majanohamensis</name>
    <dbReference type="NCBI Taxonomy" id="467976"/>
    <lineage>
        <taxon>Bacteria</taxon>
        <taxon>Bacillati</taxon>
        <taxon>Actinomycetota</taxon>
        <taxon>Acidimicrobiia</taxon>
        <taxon>Acidimicrobiales</taxon>
        <taxon>Iamiaceae</taxon>
        <taxon>Iamia</taxon>
    </lineage>
</organism>
<evidence type="ECO:0000313" key="4">
    <source>
        <dbReference type="Proteomes" id="UP001216390"/>
    </source>
</evidence>
<reference evidence="3" key="1">
    <citation type="submission" date="2023-01" db="EMBL/GenBank/DDBJ databases">
        <title>The diversity of Class Acidimicrobiia in South China Sea sediment environments and the proposal of Iamia marina sp. nov., a novel species of the genus Iamia.</title>
        <authorList>
            <person name="He Y."/>
            <person name="Tian X."/>
        </authorList>
    </citation>
    <scope>NUCLEOTIDE SEQUENCE</scope>
    <source>
        <strain evidence="3">DSM 19957</strain>
    </source>
</reference>
<dbReference type="PANTHER" id="PTHR30272:SF1">
    <property type="entry name" value="3-HYDROXYACYL-[ACYL-CARRIER-PROTEIN] DEHYDRATASE"/>
    <property type="match status" value="1"/>
</dbReference>
<dbReference type="EC" id="4.2.1.59" evidence="3"/>
<sequence length="147" mass="15674">MAPHHPDPLVALLPHRPPFRFLDVVVACRPGASVEARWRVTGEEPWLAGHFPGHPVVPGVLQVEALAQAGAVAVLADAAHAGRLPLLGGVEEARFRRPVGPGDEVTLEVELERLSARGGWGRGRASVAGEETARGRILFVLAPDERC</sequence>
<dbReference type="AlphaFoldDB" id="A0AAE9Y7U3"/>
<keyword evidence="4" id="KW-1185">Reference proteome</keyword>